<evidence type="ECO:0000256" key="2">
    <source>
        <dbReference type="ARBA" id="ARBA00005268"/>
    </source>
</evidence>
<dbReference type="InterPro" id="IPR005226">
    <property type="entry name" value="UPF0014_fam"/>
</dbReference>
<keyword evidence="8" id="KW-1185">Reference proteome</keyword>
<sequence length="257" mass="28284">MDAVDIGFGRLLVSLLFVLGAGVASVLYRLRLERDLLVGTIRTFLQLFLMGYALALIFNLRRPLWVLLLFAAMIAFAAWTIRGRVKERAVPFFRPTLAAMMASYLVVTIVVTRVVVGVDPWWHPRYFIPLGGMVIGNSMNAIALTLERLFSDLRSRRDEVEMMLALGADHREASAGIFRNALKAGMIPSINAMMGVGVVFIPGMMTGQILAGADPLGAIRYQIVVMLMLVGSTALGSLFVAHLVRKRCFGEAQNLLL</sequence>
<dbReference type="PANTHER" id="PTHR30028">
    <property type="entry name" value="UPF0014 INNER MEMBRANE PROTEIN YBBM-RELATED"/>
    <property type="match status" value="1"/>
</dbReference>
<evidence type="ECO:0000256" key="4">
    <source>
        <dbReference type="ARBA" id="ARBA00022989"/>
    </source>
</evidence>
<dbReference type="KEGG" id="dax:FDQ92_05480"/>
<name>A0A4P8L1G1_9BACT</name>
<feature type="transmembrane region" description="Helical" evidence="6">
    <location>
        <begin position="93"/>
        <end position="114"/>
    </location>
</feature>
<reference evidence="7 8" key="1">
    <citation type="submission" date="2019-05" db="EMBL/GenBank/DDBJ databases">
        <title>The Complete Genome Sequence of the n-alkane-degrading Desulfoglaeba alkanexedens ALDC reveals multiple alkylsuccinate synthase gene clusters.</title>
        <authorList>
            <person name="Callaghan A.V."/>
            <person name="Davidova I.A."/>
            <person name="Duncan K.E."/>
            <person name="Morris B."/>
            <person name="McInerney M.J."/>
        </authorList>
    </citation>
    <scope>NUCLEOTIDE SEQUENCE [LARGE SCALE GENOMIC DNA]</scope>
    <source>
        <strain evidence="7 8">ALDC</strain>
    </source>
</reference>
<dbReference type="GO" id="GO:0005886">
    <property type="term" value="C:plasma membrane"/>
    <property type="evidence" value="ECO:0007669"/>
    <property type="project" value="TreeGrafter"/>
</dbReference>
<feature type="transmembrane region" description="Helical" evidence="6">
    <location>
        <begin position="64"/>
        <end position="81"/>
    </location>
</feature>
<dbReference type="RefSeq" id="WP_137423647.1">
    <property type="nucleotide sequence ID" value="NZ_CP040098.1"/>
</dbReference>
<dbReference type="Proteomes" id="UP000298602">
    <property type="component" value="Chromosome"/>
</dbReference>
<comment type="subcellular location">
    <subcellularLocation>
        <location evidence="1">Membrane</location>
        <topology evidence="1">Multi-pass membrane protein</topology>
    </subcellularLocation>
</comment>
<evidence type="ECO:0000256" key="1">
    <source>
        <dbReference type="ARBA" id="ARBA00004141"/>
    </source>
</evidence>
<evidence type="ECO:0000313" key="7">
    <source>
        <dbReference type="EMBL" id="QCQ21678.1"/>
    </source>
</evidence>
<comment type="similarity">
    <text evidence="2">Belongs to the UPF0014 family.</text>
</comment>
<feature type="transmembrane region" description="Helical" evidence="6">
    <location>
        <begin position="6"/>
        <end position="28"/>
    </location>
</feature>
<gene>
    <name evidence="7" type="primary">fetB</name>
    <name evidence="7" type="ORF">FDQ92_05480</name>
</gene>
<dbReference type="EMBL" id="CP040098">
    <property type="protein sequence ID" value="QCQ21678.1"/>
    <property type="molecule type" value="Genomic_DNA"/>
</dbReference>
<evidence type="ECO:0000313" key="8">
    <source>
        <dbReference type="Proteomes" id="UP000298602"/>
    </source>
</evidence>
<keyword evidence="5 6" id="KW-0472">Membrane</keyword>
<dbReference type="AlphaFoldDB" id="A0A4P8L1G1"/>
<dbReference type="Pfam" id="PF03649">
    <property type="entry name" value="UPF0014"/>
    <property type="match status" value="1"/>
</dbReference>
<dbReference type="OrthoDB" id="9791807at2"/>
<feature type="transmembrane region" description="Helical" evidence="6">
    <location>
        <begin position="223"/>
        <end position="244"/>
    </location>
</feature>
<proteinExistence type="inferred from homology"/>
<feature type="transmembrane region" description="Helical" evidence="6">
    <location>
        <begin position="40"/>
        <end position="58"/>
    </location>
</feature>
<evidence type="ECO:0000256" key="3">
    <source>
        <dbReference type="ARBA" id="ARBA00022692"/>
    </source>
</evidence>
<protein>
    <submittedName>
        <fullName evidence="7">Iron export ABC transporter permease subunit FetB</fullName>
    </submittedName>
</protein>
<reference evidence="7 8" key="2">
    <citation type="submission" date="2019-05" db="EMBL/GenBank/DDBJ databases">
        <authorList>
            <person name="Suflita J.M."/>
            <person name="Marks C.R."/>
        </authorList>
    </citation>
    <scope>NUCLEOTIDE SEQUENCE [LARGE SCALE GENOMIC DNA]</scope>
    <source>
        <strain evidence="7 8">ALDC</strain>
    </source>
</reference>
<evidence type="ECO:0000256" key="5">
    <source>
        <dbReference type="ARBA" id="ARBA00023136"/>
    </source>
</evidence>
<keyword evidence="4 6" id="KW-1133">Transmembrane helix</keyword>
<keyword evidence="3 6" id="KW-0812">Transmembrane</keyword>
<dbReference type="PANTHER" id="PTHR30028:SF0">
    <property type="entry name" value="PROTEIN ALUMINUM SENSITIVE 3"/>
    <property type="match status" value="1"/>
</dbReference>
<evidence type="ECO:0000256" key="6">
    <source>
        <dbReference type="SAM" id="Phobius"/>
    </source>
</evidence>
<accession>A0A4P8L1G1</accession>
<feature type="transmembrane region" description="Helical" evidence="6">
    <location>
        <begin position="126"/>
        <end position="146"/>
    </location>
</feature>
<feature type="transmembrane region" description="Helical" evidence="6">
    <location>
        <begin position="192"/>
        <end position="211"/>
    </location>
</feature>
<organism evidence="7 8">
    <name type="scientific">Desulfoglaeba alkanexedens ALDC</name>
    <dbReference type="NCBI Taxonomy" id="980445"/>
    <lineage>
        <taxon>Bacteria</taxon>
        <taxon>Pseudomonadati</taxon>
        <taxon>Thermodesulfobacteriota</taxon>
        <taxon>Syntrophobacteria</taxon>
        <taxon>Syntrophobacterales</taxon>
        <taxon>Syntrophobacteraceae</taxon>
        <taxon>Desulfoglaeba</taxon>
    </lineage>
</organism>